<evidence type="ECO:0000256" key="1">
    <source>
        <dbReference type="ARBA" id="ARBA00004906"/>
    </source>
</evidence>
<dbReference type="SUPFAM" id="SSF117281">
    <property type="entry name" value="Kelch motif"/>
    <property type="match status" value="1"/>
</dbReference>
<evidence type="ECO:0000256" key="5">
    <source>
        <dbReference type="ARBA" id="ARBA00022786"/>
    </source>
</evidence>
<dbReference type="InterPro" id="IPR011333">
    <property type="entry name" value="SKP1/BTB/POZ_sf"/>
</dbReference>
<dbReference type="Gene3D" id="2.120.10.80">
    <property type="entry name" value="Kelch-type beta propeller"/>
    <property type="match status" value="1"/>
</dbReference>
<dbReference type="Gene3D" id="3.30.710.10">
    <property type="entry name" value="Potassium Channel Kv1.1, Chain A"/>
    <property type="match status" value="1"/>
</dbReference>
<accession>A0AAW0TVA6</accession>
<dbReference type="PROSITE" id="PS50097">
    <property type="entry name" value="BTB"/>
    <property type="match status" value="1"/>
</dbReference>
<feature type="region of interest" description="Disordered" evidence="8">
    <location>
        <begin position="1"/>
        <end position="30"/>
    </location>
</feature>
<dbReference type="Pfam" id="PF07707">
    <property type="entry name" value="BACK"/>
    <property type="match status" value="1"/>
</dbReference>
<dbReference type="SUPFAM" id="SSF54695">
    <property type="entry name" value="POZ domain"/>
    <property type="match status" value="1"/>
</dbReference>
<evidence type="ECO:0000313" key="11">
    <source>
        <dbReference type="Proteomes" id="UP001487740"/>
    </source>
</evidence>
<dbReference type="EMBL" id="JARAKH010000024">
    <property type="protein sequence ID" value="KAK8391008.1"/>
    <property type="molecule type" value="Genomic_DNA"/>
</dbReference>
<evidence type="ECO:0000256" key="4">
    <source>
        <dbReference type="ARBA" id="ARBA00022737"/>
    </source>
</evidence>
<evidence type="ECO:0000256" key="3">
    <source>
        <dbReference type="ARBA" id="ARBA00022441"/>
    </source>
</evidence>
<dbReference type="Pfam" id="PF24681">
    <property type="entry name" value="Kelch_KLHDC2_KLHL20_DRC7"/>
    <property type="match status" value="1"/>
</dbReference>
<dbReference type="InterPro" id="IPR017096">
    <property type="entry name" value="BTB-kelch_protein"/>
</dbReference>
<evidence type="ECO:0000259" key="9">
    <source>
        <dbReference type="PROSITE" id="PS50097"/>
    </source>
</evidence>
<dbReference type="PANTHER" id="PTHR24412">
    <property type="entry name" value="KELCH PROTEIN"/>
    <property type="match status" value="1"/>
</dbReference>
<keyword evidence="6" id="KW-0009">Actin-binding</keyword>
<dbReference type="Gene3D" id="1.25.40.420">
    <property type="match status" value="1"/>
</dbReference>
<comment type="function">
    <text evidence="7">Probable substrate-specific adapter of an E3 ubiquitin-protein ligase complex which mediates the ubiquitination and subsequent proteasomal degradation of target proteins. May have a role in synapse differentiation and growth.</text>
</comment>
<evidence type="ECO:0000313" key="10">
    <source>
        <dbReference type="EMBL" id="KAK8391008.1"/>
    </source>
</evidence>
<protein>
    <recommendedName>
        <fullName evidence="2">Kelch-like protein diablo</fullName>
    </recommendedName>
</protein>
<feature type="domain" description="BTB" evidence="9">
    <location>
        <begin position="55"/>
        <end position="122"/>
    </location>
</feature>
<dbReference type="SMART" id="SM00225">
    <property type="entry name" value="BTB"/>
    <property type="match status" value="1"/>
</dbReference>
<gene>
    <name evidence="10" type="ORF">O3P69_016985</name>
</gene>
<dbReference type="PIRSF" id="PIRSF037037">
    <property type="entry name" value="Kelch-like_protein_gigaxonin"/>
    <property type="match status" value="1"/>
</dbReference>
<comment type="pathway">
    <text evidence="1">Protein modification; protein ubiquitination.</text>
</comment>
<reference evidence="10 11" key="1">
    <citation type="submission" date="2023-03" db="EMBL/GenBank/DDBJ databases">
        <title>High-quality genome of Scylla paramamosain provides insights in environmental adaptation.</title>
        <authorList>
            <person name="Zhang L."/>
        </authorList>
    </citation>
    <scope>NUCLEOTIDE SEQUENCE [LARGE SCALE GENOMIC DNA]</scope>
    <source>
        <strain evidence="10">LZ_2023a</strain>
        <tissue evidence="10">Muscle</tissue>
    </source>
</reference>
<dbReference type="InterPro" id="IPR015915">
    <property type="entry name" value="Kelch-typ_b-propeller"/>
</dbReference>
<dbReference type="AlphaFoldDB" id="A0AAW0TVA6"/>
<dbReference type="PANTHER" id="PTHR24412:SF272">
    <property type="entry name" value="KELCH-LIKE PROTEIN DIABLO"/>
    <property type="match status" value="1"/>
</dbReference>
<keyword evidence="4" id="KW-0677">Repeat</keyword>
<name>A0AAW0TVA6_SCYPA</name>
<dbReference type="PRINTS" id="PR00501">
    <property type="entry name" value="KELCHREPEAT"/>
</dbReference>
<dbReference type="InterPro" id="IPR006652">
    <property type="entry name" value="Kelch_1"/>
</dbReference>
<keyword evidence="11" id="KW-1185">Reference proteome</keyword>
<dbReference type="Proteomes" id="UP001487740">
    <property type="component" value="Unassembled WGS sequence"/>
</dbReference>
<organism evidence="10 11">
    <name type="scientific">Scylla paramamosain</name>
    <name type="common">Mud crab</name>
    <dbReference type="NCBI Taxonomy" id="85552"/>
    <lineage>
        <taxon>Eukaryota</taxon>
        <taxon>Metazoa</taxon>
        <taxon>Ecdysozoa</taxon>
        <taxon>Arthropoda</taxon>
        <taxon>Crustacea</taxon>
        <taxon>Multicrustacea</taxon>
        <taxon>Malacostraca</taxon>
        <taxon>Eumalacostraca</taxon>
        <taxon>Eucarida</taxon>
        <taxon>Decapoda</taxon>
        <taxon>Pleocyemata</taxon>
        <taxon>Brachyura</taxon>
        <taxon>Eubrachyura</taxon>
        <taxon>Portunoidea</taxon>
        <taxon>Portunidae</taxon>
        <taxon>Portuninae</taxon>
        <taxon>Scylla</taxon>
    </lineage>
</organism>
<dbReference type="InterPro" id="IPR000210">
    <property type="entry name" value="BTB/POZ_dom"/>
</dbReference>
<dbReference type="SMART" id="SM00875">
    <property type="entry name" value="BACK"/>
    <property type="match status" value="1"/>
</dbReference>
<dbReference type="Pfam" id="PF01344">
    <property type="entry name" value="Kelch_1"/>
    <property type="match status" value="3"/>
</dbReference>
<dbReference type="SMART" id="SM00612">
    <property type="entry name" value="Kelch"/>
    <property type="match status" value="6"/>
</dbReference>
<keyword evidence="3" id="KW-0880">Kelch repeat</keyword>
<sequence length="606" mass="67345">MLRRDAGCQRGAAGGEGLQESQPSTPSEDCKFVNSAHPESVLSGLNEFRKSGHFCDVTLCVDGQTFPVHRSVLASFSLYFRAMFLSNLAESQQEHITLSGVEAGMVALLLDYAYTSTITITEANVQALLSASNLLEVVAVRDACCRFLERHIDATNCVGIHCFAEAHACHDLTKKAKAYTLRNFTQVMTGEEWLSLPIEKVVEILSSDELEVEREEYVYDAATTWLHHSYATRSSIFHKILECVRLALVSPYFLVDVVEGETAVRTSPECRIIVEEARLYHLLPDRRHQLISPRTRHRRNTNTTTVIVAVGGEDNKLVLRSVECFDPLAHSWRSLSCLPFAVSKHGLVVSGENVLYLAGGEFPDGTVTRCLCRYDPVLDEWHDLAPMSRPRSELGLATLDGYVYAVGGWDGSNRLTDVERYDPRTNAWRPVASMELGLTSPAIAACQGKLYVCGGAILEDGDGTECVQMYDPHTDTWEQLPHMIIPRSGSAAAVLHGLIYIIGGWHASTENTNKVEKFDPRTKTWETVASMCERRYRPGVAVVDGKLYILGGEDGWEHFHDTIECYNPDTNTWTHVGEMLTGRSWLSCAPLRVKKEILGNLATPMS</sequence>
<dbReference type="FunFam" id="1.25.40.420:FF:000001">
    <property type="entry name" value="Kelch-like family member 12"/>
    <property type="match status" value="1"/>
</dbReference>
<proteinExistence type="predicted"/>
<dbReference type="Pfam" id="PF00651">
    <property type="entry name" value="BTB"/>
    <property type="match status" value="1"/>
</dbReference>
<evidence type="ECO:0000256" key="2">
    <source>
        <dbReference type="ARBA" id="ARBA00013699"/>
    </source>
</evidence>
<evidence type="ECO:0000256" key="6">
    <source>
        <dbReference type="ARBA" id="ARBA00023203"/>
    </source>
</evidence>
<comment type="caution">
    <text evidence="10">The sequence shown here is derived from an EMBL/GenBank/DDBJ whole genome shotgun (WGS) entry which is preliminary data.</text>
</comment>
<dbReference type="InterPro" id="IPR011705">
    <property type="entry name" value="BACK"/>
</dbReference>
<evidence type="ECO:0000256" key="7">
    <source>
        <dbReference type="ARBA" id="ARBA00043912"/>
    </source>
</evidence>
<dbReference type="GO" id="GO:0003779">
    <property type="term" value="F:actin binding"/>
    <property type="evidence" value="ECO:0007669"/>
    <property type="project" value="UniProtKB-KW"/>
</dbReference>
<keyword evidence="5" id="KW-0833">Ubl conjugation pathway</keyword>
<evidence type="ECO:0000256" key="8">
    <source>
        <dbReference type="SAM" id="MobiDB-lite"/>
    </source>
</evidence>